<dbReference type="PANTHER" id="PTHR42924:SF3">
    <property type="entry name" value="POLYMERASE_HISTIDINOL PHOSPHATASE N-TERMINAL DOMAIN-CONTAINING PROTEIN"/>
    <property type="match status" value="1"/>
</dbReference>
<evidence type="ECO:0000313" key="2">
    <source>
        <dbReference type="EMBL" id="AYV54449.1"/>
    </source>
</evidence>
<dbReference type="Proteomes" id="UP000276407">
    <property type="component" value="Chromosome 1"/>
</dbReference>
<sequence length="374" mass="43113">MVFKKRIHPRVWSRLLGGIAFLGVTHLLTSFILKSDLEVRKNSPFQGDQIHSPYSQTEHRWLKLAFHLHSDRDGFSPFRSPPEEIQERYSEKNYDLIGITDYLKISGIESGNSKFFPGYEWGRDFNRKHILALGSETPIRDFFPLFASIGNIQWTIDQMQKSGSFVAVSHPGLEGSISYSILENLRGVDAVEVFSPYGNTFSDWVRLLDRGIPILAMSGDDLHYFPGESIRALKLPLYQRIFHELTFSDQNEGEAFVRYVLLNTNSVDRKEIVRNLKLGNYVSVVKATDYMDDPKITELKLEKNRIVAEFPETFVKLEFIGKNGKVLQEKIQMQKAEYTFRKEDEYAIVRAVFPSGVIYSNPFYRISEIKSEGK</sequence>
<feature type="transmembrane region" description="Helical" evidence="1">
    <location>
        <begin position="12"/>
        <end position="33"/>
    </location>
</feature>
<gene>
    <name evidence="2" type="ORF">EFP84_02285</name>
</gene>
<dbReference type="Gene3D" id="3.20.20.140">
    <property type="entry name" value="Metal-dependent hydrolases"/>
    <property type="match status" value="1"/>
</dbReference>
<keyword evidence="1" id="KW-1133">Transmembrane helix</keyword>
<dbReference type="KEGG" id="lkm:EFP84_02285"/>
<dbReference type="PANTHER" id="PTHR42924">
    <property type="entry name" value="EXONUCLEASE"/>
    <property type="match status" value="1"/>
</dbReference>
<reference evidence="2 3" key="1">
    <citation type="submission" date="2018-11" db="EMBL/GenBank/DDBJ databases">
        <title>Complete genome sequence of Leptospira kmetyi isolate LS 001/16 from soil sample associated with a leptospirosis patient in Kelantan.</title>
        <authorList>
            <person name="Muhammad Yusoff F."/>
            <person name="Muhammad Yusoff S."/>
            <person name="Ahmad M.N."/>
            <person name="Yusof N.Y."/>
            <person name="Aziah I."/>
        </authorList>
    </citation>
    <scope>NUCLEOTIDE SEQUENCE [LARGE SCALE GENOMIC DNA]</scope>
    <source>
        <strain evidence="2 3">LS 001/16</strain>
    </source>
</reference>
<evidence type="ECO:0000313" key="3">
    <source>
        <dbReference type="Proteomes" id="UP000276407"/>
    </source>
</evidence>
<keyword evidence="1" id="KW-0472">Membrane</keyword>
<dbReference type="RefSeq" id="WP_123179051.1">
    <property type="nucleotide sequence ID" value="NZ_CP033614.1"/>
</dbReference>
<dbReference type="EMBL" id="CP033614">
    <property type="protein sequence ID" value="AYV54449.1"/>
    <property type="molecule type" value="Genomic_DNA"/>
</dbReference>
<dbReference type="SUPFAM" id="SSF89550">
    <property type="entry name" value="PHP domain-like"/>
    <property type="match status" value="1"/>
</dbReference>
<name>A0AAD0UMU1_9LEPT</name>
<dbReference type="AlphaFoldDB" id="A0AAD0UMU1"/>
<dbReference type="GO" id="GO:0035312">
    <property type="term" value="F:5'-3' DNA exonuclease activity"/>
    <property type="evidence" value="ECO:0007669"/>
    <property type="project" value="TreeGrafter"/>
</dbReference>
<protein>
    <submittedName>
        <fullName evidence="2">Phosphoesterase</fullName>
    </submittedName>
</protein>
<organism evidence="2 3">
    <name type="scientific">Leptospira kmetyi</name>
    <dbReference type="NCBI Taxonomy" id="408139"/>
    <lineage>
        <taxon>Bacteria</taxon>
        <taxon>Pseudomonadati</taxon>
        <taxon>Spirochaetota</taxon>
        <taxon>Spirochaetia</taxon>
        <taxon>Leptospirales</taxon>
        <taxon>Leptospiraceae</taxon>
        <taxon>Leptospira</taxon>
    </lineage>
</organism>
<dbReference type="GO" id="GO:0004534">
    <property type="term" value="F:5'-3' RNA exonuclease activity"/>
    <property type="evidence" value="ECO:0007669"/>
    <property type="project" value="TreeGrafter"/>
</dbReference>
<evidence type="ECO:0000256" key="1">
    <source>
        <dbReference type="SAM" id="Phobius"/>
    </source>
</evidence>
<dbReference type="InterPro" id="IPR052018">
    <property type="entry name" value="PHP_domain"/>
</dbReference>
<accession>A0AAD0UMU1</accession>
<proteinExistence type="predicted"/>
<keyword evidence="1" id="KW-0812">Transmembrane</keyword>
<dbReference type="InterPro" id="IPR016195">
    <property type="entry name" value="Pol/histidinol_Pase-like"/>
</dbReference>